<evidence type="ECO:0000313" key="1">
    <source>
        <dbReference type="EMBL" id="SVD99180.1"/>
    </source>
</evidence>
<dbReference type="AlphaFoldDB" id="A0A382ZV59"/>
<name>A0A382ZV59_9ZZZZ</name>
<reference evidence="1" key="1">
    <citation type="submission" date="2018-05" db="EMBL/GenBank/DDBJ databases">
        <authorList>
            <person name="Lanie J.A."/>
            <person name="Ng W.-L."/>
            <person name="Kazmierczak K.M."/>
            <person name="Andrzejewski T.M."/>
            <person name="Davidsen T.M."/>
            <person name="Wayne K.J."/>
            <person name="Tettelin H."/>
            <person name="Glass J.I."/>
            <person name="Rusch D."/>
            <person name="Podicherti R."/>
            <person name="Tsui H.-C.T."/>
            <person name="Winkler M.E."/>
        </authorList>
    </citation>
    <scope>NUCLEOTIDE SEQUENCE</scope>
</reference>
<proteinExistence type="predicted"/>
<feature type="non-terminal residue" evidence="1">
    <location>
        <position position="37"/>
    </location>
</feature>
<protein>
    <submittedName>
        <fullName evidence="1">Uncharacterized protein</fullName>
    </submittedName>
</protein>
<sequence length="37" mass="4310">MLSINKSFKEYIVEENSSIKEALQKINSTKHKVIFIV</sequence>
<dbReference type="EMBL" id="UINC01186790">
    <property type="protein sequence ID" value="SVD99180.1"/>
    <property type="molecule type" value="Genomic_DNA"/>
</dbReference>
<accession>A0A382ZV59</accession>
<gene>
    <name evidence="1" type="ORF">METZ01_LOCUS452034</name>
</gene>
<organism evidence="1">
    <name type="scientific">marine metagenome</name>
    <dbReference type="NCBI Taxonomy" id="408172"/>
    <lineage>
        <taxon>unclassified sequences</taxon>
        <taxon>metagenomes</taxon>
        <taxon>ecological metagenomes</taxon>
    </lineage>
</organism>